<evidence type="ECO:0000256" key="3">
    <source>
        <dbReference type="ARBA" id="ARBA00022989"/>
    </source>
</evidence>
<protein>
    <submittedName>
        <fullName evidence="7">Uncharacterized protein</fullName>
    </submittedName>
</protein>
<dbReference type="Pfam" id="PF15807">
    <property type="entry name" value="MAP17"/>
    <property type="match status" value="1"/>
</dbReference>
<evidence type="ECO:0000313" key="8">
    <source>
        <dbReference type="Proteomes" id="UP001152622"/>
    </source>
</evidence>
<feature type="compositionally biased region" description="Basic and acidic residues" evidence="6">
    <location>
        <begin position="184"/>
        <end position="198"/>
    </location>
</feature>
<dbReference type="Proteomes" id="UP001152622">
    <property type="component" value="Chromosome 2"/>
</dbReference>
<organism evidence="7 8">
    <name type="scientific">Synaphobranchus kaupii</name>
    <name type="common">Kaup's arrowtooth eel</name>
    <dbReference type="NCBI Taxonomy" id="118154"/>
    <lineage>
        <taxon>Eukaryota</taxon>
        <taxon>Metazoa</taxon>
        <taxon>Chordata</taxon>
        <taxon>Craniata</taxon>
        <taxon>Vertebrata</taxon>
        <taxon>Euteleostomi</taxon>
        <taxon>Actinopterygii</taxon>
        <taxon>Neopterygii</taxon>
        <taxon>Teleostei</taxon>
        <taxon>Anguilliformes</taxon>
        <taxon>Synaphobranchidae</taxon>
        <taxon>Synaphobranchus</taxon>
    </lineage>
</organism>
<keyword evidence="2" id="KW-0812">Transmembrane</keyword>
<reference evidence="7" key="1">
    <citation type="journal article" date="2023" name="Science">
        <title>Genome structures resolve the early diversification of teleost fishes.</title>
        <authorList>
            <person name="Parey E."/>
            <person name="Louis A."/>
            <person name="Montfort J."/>
            <person name="Bouchez O."/>
            <person name="Roques C."/>
            <person name="Iampietro C."/>
            <person name="Lluch J."/>
            <person name="Castinel A."/>
            <person name="Donnadieu C."/>
            <person name="Desvignes T."/>
            <person name="Floi Bucao C."/>
            <person name="Jouanno E."/>
            <person name="Wen M."/>
            <person name="Mejri S."/>
            <person name="Dirks R."/>
            <person name="Jansen H."/>
            <person name="Henkel C."/>
            <person name="Chen W.J."/>
            <person name="Zahm M."/>
            <person name="Cabau C."/>
            <person name="Klopp C."/>
            <person name="Thompson A.W."/>
            <person name="Robinson-Rechavi M."/>
            <person name="Braasch I."/>
            <person name="Lecointre G."/>
            <person name="Bobe J."/>
            <person name="Postlethwait J.H."/>
            <person name="Berthelot C."/>
            <person name="Roest Crollius H."/>
            <person name="Guiguen Y."/>
        </authorList>
    </citation>
    <scope>NUCLEOTIDE SEQUENCE</scope>
    <source>
        <strain evidence="7">WJC10195</strain>
    </source>
</reference>
<dbReference type="PANTHER" id="PTHR15296:SF1">
    <property type="entry name" value="PDZK1 INTERACTING PROTEIN 1"/>
    <property type="match status" value="1"/>
</dbReference>
<keyword evidence="4" id="KW-0472">Membrane</keyword>
<dbReference type="InterPro" id="IPR031627">
    <property type="entry name" value="PDZK1IP1/SMIM24"/>
</dbReference>
<comment type="subcellular location">
    <subcellularLocation>
        <location evidence="1">Membrane</location>
        <topology evidence="1">Single-pass membrane protein</topology>
    </subcellularLocation>
</comment>
<keyword evidence="8" id="KW-1185">Reference proteome</keyword>
<sequence>MKKVAFAFLWLVLTLETVSAQVVVFLFLLFVAFLVNKAWCEKSSQEPKAVPVKTSEDYTISNGTHYDTSLDMVRTREHENAYENVAIQNADDKVTVIDVELNTRQHRNRYGKGDWDRTGFFTAFFSAGAVVFCVGYSGRAAAGPKIPPVEPAPLPVSPGGSARHGCPVTSGTGFPVIVNGGEIHGAESAEQSRKRESDEMITTCST</sequence>
<evidence type="ECO:0000256" key="4">
    <source>
        <dbReference type="ARBA" id="ARBA00023136"/>
    </source>
</evidence>
<evidence type="ECO:0000256" key="1">
    <source>
        <dbReference type="ARBA" id="ARBA00004167"/>
    </source>
</evidence>
<gene>
    <name evidence="7" type="ORF">SKAU_G00054150</name>
</gene>
<name>A0A9Q1JA26_SYNKA</name>
<accession>A0A9Q1JA26</accession>
<keyword evidence="3" id="KW-1133">Transmembrane helix</keyword>
<dbReference type="PANTHER" id="PTHR15296">
    <property type="entry name" value="MEMBRANE-ASSOCIATED PROTEIN MAP17"/>
    <property type="match status" value="1"/>
</dbReference>
<dbReference type="EMBL" id="JAINUF010000002">
    <property type="protein sequence ID" value="KAJ8374835.1"/>
    <property type="molecule type" value="Genomic_DNA"/>
</dbReference>
<proteinExistence type="inferred from homology"/>
<comment type="similarity">
    <text evidence="5">Belongs to the PDZK1-interacting protein 1/SMIM24 family.</text>
</comment>
<evidence type="ECO:0000256" key="2">
    <source>
        <dbReference type="ARBA" id="ARBA00022692"/>
    </source>
</evidence>
<evidence type="ECO:0000256" key="6">
    <source>
        <dbReference type="SAM" id="MobiDB-lite"/>
    </source>
</evidence>
<dbReference type="AlphaFoldDB" id="A0A9Q1JA26"/>
<evidence type="ECO:0000256" key="5">
    <source>
        <dbReference type="ARBA" id="ARBA00049650"/>
    </source>
</evidence>
<feature type="region of interest" description="Disordered" evidence="6">
    <location>
        <begin position="184"/>
        <end position="206"/>
    </location>
</feature>
<evidence type="ECO:0000313" key="7">
    <source>
        <dbReference type="EMBL" id="KAJ8374835.1"/>
    </source>
</evidence>
<dbReference type="GO" id="GO:0016020">
    <property type="term" value="C:membrane"/>
    <property type="evidence" value="ECO:0007669"/>
    <property type="project" value="UniProtKB-SubCell"/>
</dbReference>
<comment type="caution">
    <text evidence="7">The sequence shown here is derived from an EMBL/GenBank/DDBJ whole genome shotgun (WGS) entry which is preliminary data.</text>
</comment>
<dbReference type="OrthoDB" id="9900654at2759"/>